<feature type="compositionally biased region" description="Polar residues" evidence="7">
    <location>
        <begin position="160"/>
        <end position="169"/>
    </location>
</feature>
<feature type="domain" description="RING-type" evidence="8">
    <location>
        <begin position="59"/>
        <end position="100"/>
    </location>
</feature>
<comment type="catalytic activity">
    <reaction evidence="1">
        <text>S-ubiquitinyl-[E2 ubiquitin-conjugating enzyme]-L-cysteine + [acceptor protein]-L-lysine = [E2 ubiquitin-conjugating enzyme]-L-cysteine + N(6)-ubiquitinyl-[acceptor protein]-L-lysine.</text>
        <dbReference type="EC" id="2.3.2.27"/>
    </reaction>
</comment>
<gene>
    <name evidence="9" type="ORF">SBRCBS47491_004851</name>
</gene>
<evidence type="ECO:0000256" key="6">
    <source>
        <dbReference type="PROSITE-ProRule" id="PRU00175"/>
    </source>
</evidence>
<evidence type="ECO:0000256" key="5">
    <source>
        <dbReference type="ARBA" id="ARBA00023163"/>
    </source>
</evidence>
<reference evidence="9 10" key="1">
    <citation type="submission" date="2024-01" db="EMBL/GenBank/DDBJ databases">
        <authorList>
            <person name="Allen C."/>
            <person name="Tagirdzhanova G."/>
        </authorList>
    </citation>
    <scope>NUCLEOTIDE SEQUENCE [LARGE SCALE GENOMIC DNA]</scope>
</reference>
<evidence type="ECO:0000313" key="10">
    <source>
        <dbReference type="Proteomes" id="UP001642406"/>
    </source>
</evidence>
<dbReference type="SMART" id="SM00184">
    <property type="entry name" value="RING"/>
    <property type="match status" value="1"/>
</dbReference>
<feature type="compositionally biased region" description="Low complexity" evidence="7">
    <location>
        <begin position="128"/>
        <end position="145"/>
    </location>
</feature>
<evidence type="ECO:0000313" key="9">
    <source>
        <dbReference type="EMBL" id="CAK7222394.1"/>
    </source>
</evidence>
<keyword evidence="3" id="KW-0808">Transferase</keyword>
<proteinExistence type="predicted"/>
<feature type="compositionally biased region" description="Basic residues" evidence="7">
    <location>
        <begin position="362"/>
        <end position="374"/>
    </location>
</feature>
<feature type="compositionally biased region" description="Basic residues" evidence="7">
    <location>
        <begin position="149"/>
        <end position="158"/>
    </location>
</feature>
<feature type="compositionally biased region" description="Basic and acidic residues" evidence="7">
    <location>
        <begin position="114"/>
        <end position="127"/>
    </location>
</feature>
<evidence type="ECO:0000259" key="8">
    <source>
        <dbReference type="PROSITE" id="PS50089"/>
    </source>
</evidence>
<evidence type="ECO:0000256" key="3">
    <source>
        <dbReference type="ARBA" id="ARBA00022679"/>
    </source>
</evidence>
<evidence type="ECO:0000256" key="7">
    <source>
        <dbReference type="SAM" id="MobiDB-lite"/>
    </source>
</evidence>
<organism evidence="9 10">
    <name type="scientific">Sporothrix bragantina</name>
    <dbReference type="NCBI Taxonomy" id="671064"/>
    <lineage>
        <taxon>Eukaryota</taxon>
        <taxon>Fungi</taxon>
        <taxon>Dikarya</taxon>
        <taxon>Ascomycota</taxon>
        <taxon>Pezizomycotina</taxon>
        <taxon>Sordariomycetes</taxon>
        <taxon>Sordariomycetidae</taxon>
        <taxon>Ophiostomatales</taxon>
        <taxon>Ophiostomataceae</taxon>
        <taxon>Sporothrix</taxon>
    </lineage>
</organism>
<dbReference type="PROSITE" id="PS50089">
    <property type="entry name" value="ZF_RING_2"/>
    <property type="match status" value="1"/>
</dbReference>
<keyword evidence="10" id="KW-1185">Reference proteome</keyword>
<keyword evidence="6" id="KW-0479">Metal-binding</keyword>
<keyword evidence="6" id="KW-0862">Zinc</keyword>
<dbReference type="SUPFAM" id="SSF57850">
    <property type="entry name" value="RING/U-box"/>
    <property type="match status" value="1"/>
</dbReference>
<evidence type="ECO:0000256" key="1">
    <source>
        <dbReference type="ARBA" id="ARBA00000900"/>
    </source>
</evidence>
<sequence>MDVEMEAADSPLCVTSEPGEATESIFTSTTTATLTVLPPQIAPSSAPASVASSSSADRCVICLDTVADPCVAQPCGHRHFDFLCLLSWLLSRHPSCPLCKATVETVRYGDDLAKSFPVPRKEDKDETTAATGASESAPPSSSSASFRNVRPRRQRRLHATPSSSLSQESPAAALERRRRVYRLGLYARHIGANRHSRYYRELTPQLFAQDPDLVSRARAFLRRELQVFWEGEDRPVTDAAALGAPRGRRANNVEFLLEYIVAILQTIDLQDSAGQAEKLLQGFFRGRQDHTRQFLHELRSFLRSPYLTLASWDRHVQYGPPGPLFCGDEDEDNEDGQTGAMNEQRGVNYKRQSVMRGDYYRPSRRHGSRRRPHRENRGASASRANVEEASRRFDPT</sequence>
<feature type="region of interest" description="Disordered" evidence="7">
    <location>
        <begin position="114"/>
        <end position="171"/>
    </location>
</feature>
<accession>A0ABP0BS19</accession>
<feature type="compositionally biased region" description="Basic and acidic residues" evidence="7">
    <location>
        <begin position="385"/>
        <end position="396"/>
    </location>
</feature>
<keyword evidence="6" id="KW-0863">Zinc-finger</keyword>
<evidence type="ECO:0000256" key="2">
    <source>
        <dbReference type="ARBA" id="ARBA00012483"/>
    </source>
</evidence>
<dbReference type="EMBL" id="CAWUHC010000038">
    <property type="protein sequence ID" value="CAK7222394.1"/>
    <property type="molecule type" value="Genomic_DNA"/>
</dbReference>
<keyword evidence="4" id="KW-0805">Transcription regulation</keyword>
<dbReference type="InterPro" id="IPR013083">
    <property type="entry name" value="Znf_RING/FYVE/PHD"/>
</dbReference>
<dbReference type="Proteomes" id="UP001642406">
    <property type="component" value="Unassembled WGS sequence"/>
</dbReference>
<protein>
    <recommendedName>
        <fullName evidence="2">RING-type E3 ubiquitin transferase</fullName>
        <ecNumber evidence="2">2.3.2.27</ecNumber>
    </recommendedName>
</protein>
<evidence type="ECO:0000256" key="4">
    <source>
        <dbReference type="ARBA" id="ARBA00023015"/>
    </source>
</evidence>
<dbReference type="EC" id="2.3.2.27" evidence="2"/>
<dbReference type="PANTHER" id="PTHR46077">
    <property type="entry name" value="E3 UBIQUITIN-PROTEIN LIGASE TOPORS"/>
    <property type="match status" value="1"/>
</dbReference>
<keyword evidence="5" id="KW-0804">Transcription</keyword>
<comment type="caution">
    <text evidence="9">The sequence shown here is derived from an EMBL/GenBank/DDBJ whole genome shotgun (WGS) entry which is preliminary data.</text>
</comment>
<dbReference type="Pfam" id="PF13639">
    <property type="entry name" value="zf-RING_2"/>
    <property type="match status" value="1"/>
</dbReference>
<feature type="region of interest" description="Disordered" evidence="7">
    <location>
        <begin position="323"/>
        <end position="396"/>
    </location>
</feature>
<name>A0ABP0BS19_9PEZI</name>
<dbReference type="Gene3D" id="3.30.40.10">
    <property type="entry name" value="Zinc/RING finger domain, C3HC4 (zinc finger)"/>
    <property type="match status" value="1"/>
</dbReference>
<dbReference type="InterPro" id="IPR001841">
    <property type="entry name" value="Znf_RING"/>
</dbReference>
<dbReference type="PANTHER" id="PTHR46077:SF1">
    <property type="entry name" value="TOP1 BINDING ARGININE_SERINE RICH PROTEIN, E3 UBIQUITIN LIGASE"/>
    <property type="match status" value="1"/>
</dbReference>